<feature type="transmembrane region" description="Helical" evidence="1">
    <location>
        <begin position="52"/>
        <end position="69"/>
    </location>
</feature>
<dbReference type="InterPro" id="IPR025588">
    <property type="entry name" value="YcxB-like_C"/>
</dbReference>
<accession>A0ABW5DMY9</accession>
<sequence>MSITFRLTKDDFIASGAFKTQRGGERRRVFMLLLGGFGALAAGYMLRPHGVLYSVLGAGAFVPLMILAARGPELTRRLAAGKLYEQNRKRIEDLTVSWSAEGLTVAAPTGSTDYGWDRFRGWAENDSLIVLYLGGKMSVLLPKRAFPDSEMLEDLRNRLEQQGVARSV</sequence>
<gene>
    <name evidence="3" type="ORF">ACFSM5_00330</name>
</gene>
<name>A0ABW5DMY9_9PROT</name>
<feature type="domain" description="YcxB-like C-terminal" evidence="2">
    <location>
        <begin position="98"/>
        <end position="157"/>
    </location>
</feature>
<evidence type="ECO:0000256" key="1">
    <source>
        <dbReference type="SAM" id="Phobius"/>
    </source>
</evidence>
<evidence type="ECO:0000313" key="4">
    <source>
        <dbReference type="Proteomes" id="UP001597295"/>
    </source>
</evidence>
<dbReference type="RefSeq" id="WP_379873905.1">
    <property type="nucleotide sequence ID" value="NZ_JBHUIP010000001.1"/>
</dbReference>
<dbReference type="Pfam" id="PF14317">
    <property type="entry name" value="YcxB"/>
    <property type="match status" value="1"/>
</dbReference>
<keyword evidence="1" id="KW-0812">Transmembrane</keyword>
<reference evidence="4" key="1">
    <citation type="journal article" date="2019" name="Int. J. Syst. Evol. Microbiol.">
        <title>The Global Catalogue of Microorganisms (GCM) 10K type strain sequencing project: providing services to taxonomists for standard genome sequencing and annotation.</title>
        <authorList>
            <consortium name="The Broad Institute Genomics Platform"/>
            <consortium name="The Broad Institute Genome Sequencing Center for Infectious Disease"/>
            <person name="Wu L."/>
            <person name="Ma J."/>
        </authorList>
    </citation>
    <scope>NUCLEOTIDE SEQUENCE [LARGE SCALE GENOMIC DNA]</scope>
    <source>
        <strain evidence="4">CGMCC 1.19062</strain>
    </source>
</reference>
<dbReference type="Proteomes" id="UP001597295">
    <property type="component" value="Unassembled WGS sequence"/>
</dbReference>
<organism evidence="3 4">
    <name type="scientific">Lacibacterium aquatile</name>
    <dbReference type="NCBI Taxonomy" id="1168082"/>
    <lineage>
        <taxon>Bacteria</taxon>
        <taxon>Pseudomonadati</taxon>
        <taxon>Pseudomonadota</taxon>
        <taxon>Alphaproteobacteria</taxon>
        <taxon>Rhodospirillales</taxon>
        <taxon>Rhodospirillaceae</taxon>
    </lineage>
</organism>
<evidence type="ECO:0000259" key="2">
    <source>
        <dbReference type="Pfam" id="PF14317"/>
    </source>
</evidence>
<keyword evidence="1" id="KW-1133">Transmembrane helix</keyword>
<evidence type="ECO:0000313" key="3">
    <source>
        <dbReference type="EMBL" id="MFD2261314.1"/>
    </source>
</evidence>
<comment type="caution">
    <text evidence="3">The sequence shown here is derived from an EMBL/GenBank/DDBJ whole genome shotgun (WGS) entry which is preliminary data.</text>
</comment>
<proteinExistence type="predicted"/>
<keyword evidence="1" id="KW-0472">Membrane</keyword>
<protein>
    <submittedName>
        <fullName evidence="3">YcxB family protein</fullName>
    </submittedName>
</protein>
<dbReference type="EMBL" id="JBHUIP010000001">
    <property type="protein sequence ID" value="MFD2261314.1"/>
    <property type="molecule type" value="Genomic_DNA"/>
</dbReference>
<feature type="transmembrane region" description="Helical" evidence="1">
    <location>
        <begin position="29"/>
        <end position="46"/>
    </location>
</feature>
<keyword evidence="4" id="KW-1185">Reference proteome</keyword>